<evidence type="ECO:0000313" key="3">
    <source>
        <dbReference type="Proteomes" id="UP000062160"/>
    </source>
</evidence>
<name>A0A0U9HNT0_9FIRM</name>
<dbReference type="Pfam" id="PF12728">
    <property type="entry name" value="HTH_17"/>
    <property type="match status" value="1"/>
</dbReference>
<dbReference type="RefSeq" id="WP_059031724.1">
    <property type="nucleotide sequence ID" value="NZ_DF977000.1"/>
</dbReference>
<organism evidence="2">
    <name type="scientific">Tepidanaerobacter syntrophicus</name>
    <dbReference type="NCBI Taxonomy" id="224999"/>
    <lineage>
        <taxon>Bacteria</taxon>
        <taxon>Bacillati</taxon>
        <taxon>Bacillota</taxon>
        <taxon>Clostridia</taxon>
        <taxon>Thermosediminibacterales</taxon>
        <taxon>Tepidanaerobacteraceae</taxon>
        <taxon>Tepidanaerobacter</taxon>
    </lineage>
</organism>
<evidence type="ECO:0000259" key="1">
    <source>
        <dbReference type="Pfam" id="PF12728"/>
    </source>
</evidence>
<gene>
    <name evidence="2" type="ORF">TSYNT_626</name>
</gene>
<dbReference type="OrthoDB" id="9799038at2"/>
<feature type="domain" description="Helix-turn-helix" evidence="1">
    <location>
        <begin position="3"/>
        <end position="43"/>
    </location>
</feature>
<evidence type="ECO:0000313" key="2">
    <source>
        <dbReference type="EMBL" id="GAQ24647.1"/>
    </source>
</evidence>
<dbReference type="EMBL" id="DF977000">
    <property type="protein sequence ID" value="GAQ24647.1"/>
    <property type="molecule type" value="Genomic_DNA"/>
</dbReference>
<sequence length="64" mass="7133">MEYMSAREAANLWGISKRRVQKLCSKGRIEGAIKVGIVWAIPKGAKKPVDARYKSITKKTKNDG</sequence>
<dbReference type="AlphaFoldDB" id="A0A0U9HNT0"/>
<dbReference type="Proteomes" id="UP000062160">
    <property type="component" value="Unassembled WGS sequence"/>
</dbReference>
<dbReference type="STRING" id="224999.GCA_001485475_00653"/>
<accession>A0A0U9HNT0</accession>
<proteinExistence type="predicted"/>
<keyword evidence="3" id="KW-1185">Reference proteome</keyword>
<protein>
    <submittedName>
        <fullName evidence="2">DNA binding domain-containing protein, excisionase family</fullName>
    </submittedName>
</protein>
<reference evidence="2" key="1">
    <citation type="journal article" date="2016" name="Genome Announc.">
        <title>Draft Genome Sequence of the Syntrophic Lactate-Degrading Bacterium Tepidanaerobacter syntrophicus JLT.</title>
        <authorList>
            <person name="Matsuura N."/>
            <person name="Ohashi A."/>
            <person name="Tourlousse D.M."/>
            <person name="Sekiguchi Y."/>
        </authorList>
    </citation>
    <scope>NUCLEOTIDE SEQUENCE [LARGE SCALE GENOMIC DNA]</scope>
    <source>
        <strain evidence="2">JL</strain>
    </source>
</reference>
<dbReference type="InterPro" id="IPR041657">
    <property type="entry name" value="HTH_17"/>
</dbReference>